<protein>
    <submittedName>
        <fullName evidence="8">ComEC/Rec2 family competence protein</fullName>
    </submittedName>
</protein>
<dbReference type="Pfam" id="PF00753">
    <property type="entry name" value="Lactamase_B"/>
    <property type="match status" value="1"/>
</dbReference>
<keyword evidence="4 6" id="KW-1133">Transmembrane helix</keyword>
<dbReference type="SUPFAM" id="SSF56281">
    <property type="entry name" value="Metallo-hydrolase/oxidoreductase"/>
    <property type="match status" value="1"/>
</dbReference>
<dbReference type="Proteomes" id="UP001501586">
    <property type="component" value="Unassembled WGS sequence"/>
</dbReference>
<keyword evidence="9" id="KW-1185">Reference proteome</keyword>
<feature type="transmembrane region" description="Helical" evidence="6">
    <location>
        <begin position="394"/>
        <end position="413"/>
    </location>
</feature>
<dbReference type="InterPro" id="IPR001279">
    <property type="entry name" value="Metallo-B-lactamas"/>
</dbReference>
<feature type="transmembrane region" description="Helical" evidence="6">
    <location>
        <begin position="154"/>
        <end position="174"/>
    </location>
</feature>
<gene>
    <name evidence="8" type="ORF">GCM10022261_28860</name>
</gene>
<dbReference type="InterPro" id="IPR052159">
    <property type="entry name" value="Competence_DNA_uptake"/>
</dbReference>
<name>A0ABP8EN08_9MICO</name>
<dbReference type="EMBL" id="BAABAZ010000012">
    <property type="protein sequence ID" value="GAA4285355.1"/>
    <property type="molecule type" value="Genomic_DNA"/>
</dbReference>
<dbReference type="Pfam" id="PF03772">
    <property type="entry name" value="Competence"/>
    <property type="match status" value="1"/>
</dbReference>
<evidence type="ECO:0000313" key="9">
    <source>
        <dbReference type="Proteomes" id="UP001501586"/>
    </source>
</evidence>
<feature type="transmembrane region" description="Helical" evidence="6">
    <location>
        <begin position="181"/>
        <end position="197"/>
    </location>
</feature>
<evidence type="ECO:0000256" key="5">
    <source>
        <dbReference type="ARBA" id="ARBA00023136"/>
    </source>
</evidence>
<keyword evidence="2" id="KW-1003">Cell membrane</keyword>
<evidence type="ECO:0000313" key="8">
    <source>
        <dbReference type="EMBL" id="GAA4285355.1"/>
    </source>
</evidence>
<feature type="transmembrane region" description="Helical" evidence="6">
    <location>
        <begin position="319"/>
        <end position="343"/>
    </location>
</feature>
<dbReference type="SMART" id="SM00849">
    <property type="entry name" value="Lactamase_B"/>
    <property type="match status" value="1"/>
</dbReference>
<reference evidence="9" key="1">
    <citation type="journal article" date="2019" name="Int. J. Syst. Evol. Microbiol.">
        <title>The Global Catalogue of Microorganisms (GCM) 10K type strain sequencing project: providing services to taxonomists for standard genome sequencing and annotation.</title>
        <authorList>
            <consortium name="The Broad Institute Genomics Platform"/>
            <consortium name="The Broad Institute Genome Sequencing Center for Infectious Disease"/>
            <person name="Wu L."/>
            <person name="Ma J."/>
        </authorList>
    </citation>
    <scope>NUCLEOTIDE SEQUENCE [LARGE SCALE GENOMIC DNA]</scope>
    <source>
        <strain evidence="9">JCM 17458</strain>
    </source>
</reference>
<feature type="transmembrane region" description="Helical" evidence="6">
    <location>
        <begin position="279"/>
        <end position="299"/>
    </location>
</feature>
<feature type="transmembrane region" description="Helical" evidence="6">
    <location>
        <begin position="355"/>
        <end position="374"/>
    </location>
</feature>
<feature type="domain" description="Metallo-beta-lactamase" evidence="7">
    <location>
        <begin position="456"/>
        <end position="621"/>
    </location>
</feature>
<dbReference type="NCBIfam" id="TIGR00360">
    <property type="entry name" value="ComEC_N-term"/>
    <property type="match status" value="1"/>
</dbReference>
<dbReference type="Gene3D" id="3.60.15.10">
    <property type="entry name" value="Ribonuclease Z/Hydroxyacylglutathione hydrolase-like"/>
    <property type="match status" value="1"/>
</dbReference>
<evidence type="ECO:0000256" key="6">
    <source>
        <dbReference type="SAM" id="Phobius"/>
    </source>
</evidence>
<accession>A0ABP8EN08</accession>
<dbReference type="PANTHER" id="PTHR30619">
    <property type="entry name" value="DNA INTERNALIZATION/COMPETENCE PROTEIN COMEC/REC2"/>
    <property type="match status" value="1"/>
</dbReference>
<evidence type="ECO:0000256" key="4">
    <source>
        <dbReference type="ARBA" id="ARBA00022989"/>
    </source>
</evidence>
<keyword evidence="5 6" id="KW-0472">Membrane</keyword>
<dbReference type="InterPro" id="IPR036866">
    <property type="entry name" value="RibonucZ/Hydroxyglut_hydro"/>
</dbReference>
<feature type="transmembrane region" description="Helical" evidence="6">
    <location>
        <begin position="420"/>
        <end position="439"/>
    </location>
</feature>
<evidence type="ECO:0000256" key="1">
    <source>
        <dbReference type="ARBA" id="ARBA00004651"/>
    </source>
</evidence>
<evidence type="ECO:0000256" key="3">
    <source>
        <dbReference type="ARBA" id="ARBA00022692"/>
    </source>
</evidence>
<evidence type="ECO:0000256" key="2">
    <source>
        <dbReference type="ARBA" id="ARBA00022475"/>
    </source>
</evidence>
<comment type="caution">
    <text evidence="8">The sequence shown here is derived from an EMBL/GenBank/DDBJ whole genome shotgun (WGS) entry which is preliminary data.</text>
</comment>
<dbReference type="PANTHER" id="PTHR30619:SF1">
    <property type="entry name" value="RECOMBINATION PROTEIN 2"/>
    <property type="match status" value="1"/>
</dbReference>
<dbReference type="RefSeq" id="WP_236863194.1">
    <property type="nucleotide sequence ID" value="NZ_BAABAZ010000012.1"/>
</dbReference>
<dbReference type="InterPro" id="IPR004477">
    <property type="entry name" value="ComEC_N"/>
</dbReference>
<organism evidence="8 9">
    <name type="scientific">Brevibacterium daeguense</name>
    <dbReference type="NCBI Taxonomy" id="909936"/>
    <lineage>
        <taxon>Bacteria</taxon>
        <taxon>Bacillati</taxon>
        <taxon>Actinomycetota</taxon>
        <taxon>Actinomycetes</taxon>
        <taxon>Micrococcales</taxon>
        <taxon>Brevibacteriaceae</taxon>
        <taxon>Brevibacterium</taxon>
    </lineage>
</organism>
<dbReference type="InterPro" id="IPR035681">
    <property type="entry name" value="ComA-like_MBL"/>
</dbReference>
<comment type="subcellular location">
    <subcellularLocation>
        <location evidence="1">Cell membrane</location>
        <topology evidence="1">Multi-pass membrane protein</topology>
    </subcellularLocation>
</comment>
<proteinExistence type="predicted"/>
<feature type="transmembrane region" description="Helical" evidence="6">
    <location>
        <begin position="203"/>
        <end position="219"/>
    </location>
</feature>
<dbReference type="CDD" id="cd07731">
    <property type="entry name" value="ComA-like_MBL-fold"/>
    <property type="match status" value="1"/>
</dbReference>
<evidence type="ECO:0000259" key="7">
    <source>
        <dbReference type="SMART" id="SM00849"/>
    </source>
</evidence>
<keyword evidence="3 6" id="KW-0812">Transmembrane</keyword>
<sequence length="703" mass="71886">MLSVVLIAGAAGTGVSTARTTVPGEPQDYSGAAIVLTDPRAGPSGSHTAAADTGIGQVTVISREPLPPAGTRIQLRAQVRVDTAGASAFVDSARPTSEPARLWRLRATVREFLVVASGAAHDGSGLVPGLVVGETGGLAPGLEEDMRTVSLSHLTAVSGSNITIVALAVMWLVARVTPRRLIALGTAVAVTAAYVFVVGPEPSVTRAAAMGLVGAAVLLRGSGTRGLAVLSSAVMGVLIYQPSLASSPGFHLSVAATAALVTAAPRLTELLVRFGVPYFAAAALAVPITAQIGVTPVLLGIGGTMSAWAVPANILAAPLVAPATVLGLLVLLLGAVEAGVLALPGSPPDSVAQWFGLLGGVVAAPASWCAWWIARLARVGANLPAAVWPWPHGATGIVLAVGMAAGLAVAVLVRHRRALPVGSAVIIACLVVGTLVPVLHRQVPGDWRVLVCDVGQGSATVVRLPDRHVLLIDTGPERQTVDGCLAQAGAQTVHLLISHFDADHSAGYPGVLTGRSLGSVQRSESAGEHRRALAMEERVPDVPVTEVAAGDVFRFGEVSWEVLWPEPGARGDSEESNAMSVVVRVVTPELTMIVPGDIGEAEQRRLAPRLSPADVLIAPHHGSGDLSEDFYAAADAQLGIVSVGADNSYGHPSSRSLEAFARVPVLRTDECGTIAIDAGLQVSVTEKRVGCAVPVVHPTVREG</sequence>
<feature type="transmembrane region" description="Helical" evidence="6">
    <location>
        <begin position="226"/>
        <end position="243"/>
    </location>
</feature>